<feature type="domain" description="C2H2-type" evidence="12">
    <location>
        <begin position="1259"/>
        <end position="1279"/>
    </location>
</feature>
<evidence type="ECO:0000256" key="8">
    <source>
        <dbReference type="ARBA" id="ARBA00023242"/>
    </source>
</evidence>
<comment type="subcellular location">
    <subcellularLocation>
        <location evidence="1">Nucleus</location>
    </subcellularLocation>
</comment>
<evidence type="ECO:0000256" key="2">
    <source>
        <dbReference type="ARBA" id="ARBA00022723"/>
    </source>
</evidence>
<evidence type="ECO:0000256" key="1">
    <source>
        <dbReference type="ARBA" id="ARBA00004123"/>
    </source>
</evidence>
<gene>
    <name evidence="14" type="primary">LOC100367537</name>
</gene>
<evidence type="ECO:0000256" key="10">
    <source>
        <dbReference type="SAM" id="MobiDB-lite"/>
    </source>
</evidence>
<dbReference type="Gene3D" id="3.30.160.60">
    <property type="entry name" value="Classic Zinc Finger"/>
    <property type="match status" value="13"/>
</dbReference>
<keyword evidence="8" id="KW-0539">Nucleus</keyword>
<evidence type="ECO:0000256" key="5">
    <source>
        <dbReference type="ARBA" id="ARBA00022833"/>
    </source>
</evidence>
<dbReference type="SUPFAM" id="SSF57667">
    <property type="entry name" value="beta-beta-alpha zinc fingers"/>
    <property type="match status" value="10"/>
</dbReference>
<keyword evidence="6" id="KW-0805">Transcription regulation</keyword>
<dbReference type="Pfam" id="PF00096">
    <property type="entry name" value="zf-C2H2"/>
    <property type="match status" value="7"/>
</dbReference>
<accession>A0ABM0MM02</accession>
<keyword evidence="2" id="KW-0479">Metal-binding</keyword>
<keyword evidence="13" id="KW-1185">Reference proteome</keyword>
<dbReference type="InterPro" id="IPR036236">
    <property type="entry name" value="Znf_C2H2_sf"/>
</dbReference>
<feature type="domain" description="C2H2-type" evidence="12">
    <location>
        <begin position="309"/>
        <end position="337"/>
    </location>
</feature>
<dbReference type="RefSeq" id="XP_006821043.1">
    <property type="nucleotide sequence ID" value="XM_006820980.1"/>
</dbReference>
<feature type="domain" description="C2H2-type" evidence="12">
    <location>
        <begin position="1009"/>
        <end position="1037"/>
    </location>
</feature>
<evidence type="ECO:0000313" key="14">
    <source>
        <dbReference type="RefSeq" id="XP_006821043.1"/>
    </source>
</evidence>
<feature type="domain" description="C2H2-type" evidence="12">
    <location>
        <begin position="953"/>
        <end position="981"/>
    </location>
</feature>
<dbReference type="PANTHER" id="PTHR24399">
    <property type="entry name" value="ZINC FINGER AND BTB DOMAIN-CONTAINING"/>
    <property type="match status" value="1"/>
</dbReference>
<feature type="region of interest" description="Disordered" evidence="10">
    <location>
        <begin position="514"/>
        <end position="534"/>
    </location>
</feature>
<dbReference type="Gene3D" id="3.30.710.10">
    <property type="entry name" value="Potassium Channel Kv1.1, Chain A"/>
    <property type="match status" value="1"/>
</dbReference>
<feature type="region of interest" description="Disordered" evidence="10">
    <location>
        <begin position="185"/>
        <end position="235"/>
    </location>
</feature>
<dbReference type="PANTHER" id="PTHR24399:SF23">
    <property type="entry name" value="C2H2-TYPE DOMAIN-CONTAINING PROTEIN"/>
    <property type="match status" value="1"/>
</dbReference>
<sequence>MSETTAASEWVLKSSNHSAIILDKLNIMRENNIGTDLRLSNGEQEVSCHRVVFTAVSEFAKRTLYIDEPNSDAGTLQIDNMDIKSLEQFVEYVYTGQIKVNDENANNLVNIAEMFEVETLRVGCMAFMKRSRKVPANAADSENTSQKVSSPQKCTVEVLKKAGGGDEIQPSAMKKIAVTKLSSLTETRNTDESNCSTAKEDNTNKDSDDSEVEDGIPYGGDEDDDDDDWSPGKMKKITTGKRKRFGKSLVANLTSGPSRGTRSSTQVSGKNNIKETKQASEQCTICEKYISTADGLVRHMRVHTGEKPYSCNVCGQTFTVSSNLYKHCRTKHGKATPEMIGKRVRDKRKDVPACSLASNDVIVSNADDSDLFPKSEKIHTSPNEDENYANVAASRSLSPNKNTQSRTKQNESLQCEICDKTLYGSTGLKRHMRIHTGERPYSCNLCGQLFTTSSNVYKHCRTKHGEVKPEMIGKCSGKYVKKTKLEKYFTCNVCGSQFTTSSNVHKHCRTKHGEVKPEMISKPPRKPKKICERQEDDSLEYSNDELMSESSNDCEEESDSEFSDMFSCPLCEETCADLSKLKNHLKEEHSSESNNPMDKQKDLKPIIIQIGSGKFIVDEKSTTVTDEAGTGTVSLDDCNSTKVPHEEAETSIANVDKENSTTDTGRAEGTLTSTVDNENNTTVLNKDAATCTAAVDDENNTAAPDMEAETSIVVLHDENNTAVLDKEAETSITALDDENNIAVPDKEAETSIAVLDDENNTAVADKEAETSITALDDENNTAAPDMEAETSIAVLHDENNTAVADKEAETSINALDDENNTSVNDKLTGTDVTKDGLKSTEGGTEFNCPLCEFPCNNLLDFKLHVKQLHQSTQNSDQQTTRAFHKCNVCNEVFKTRRALKRHMMSHRNDKKFICKVCDERLVSNVALYFHCRRKHPKLKVRRQTVQIDCTKVLNCPLCKIPYTTRAGLNKHVREFHKEDSEALKLVDSLYIQPLEGLSHKIKKSGKMSYACSSCGKEFRAANTAKLHVRAVHLGERPHVCGKCGKSFGYPQTLKLHNQTVHENLRPFKCTVCSKAFVRETGLKDHMKSHTKEKSYLCHLCGKSFGYIQSFNAHKKIHSDEKPYECDMCGKRFKLKGTLTDHQNHVHKTGPTTECEVCKKVMNVNYLKKHMIAHSDYRPHECLTCGKTFKTERTLRNHESTHNTTRPFVCTICRVTFKAQYQLLKHKATHKLPFRCGHCKQGFKTEESLRKHLKTHARKFSCSKCQRTFDRQRGLFNHQKFCRFLPDADEVQPVVENATEVVDQIIYIQSDIDLTAEAVASLQEVVTTTHP</sequence>
<organism evidence="13 14">
    <name type="scientific">Saccoglossus kowalevskii</name>
    <name type="common">Acorn worm</name>
    <dbReference type="NCBI Taxonomy" id="10224"/>
    <lineage>
        <taxon>Eukaryota</taxon>
        <taxon>Metazoa</taxon>
        <taxon>Hemichordata</taxon>
        <taxon>Enteropneusta</taxon>
        <taxon>Harrimaniidae</taxon>
        <taxon>Saccoglossus</taxon>
    </lineage>
</organism>
<dbReference type="SMART" id="SM00355">
    <property type="entry name" value="ZnF_C2H2"/>
    <property type="match status" value="20"/>
</dbReference>
<feature type="domain" description="C2H2-type" evidence="12">
    <location>
        <begin position="413"/>
        <end position="440"/>
    </location>
</feature>
<dbReference type="InterPro" id="IPR013087">
    <property type="entry name" value="Znf_C2H2_type"/>
</dbReference>
<name>A0ABM0MM02_SACKO</name>
<evidence type="ECO:0000256" key="6">
    <source>
        <dbReference type="ARBA" id="ARBA00023015"/>
    </source>
</evidence>
<dbReference type="PROSITE" id="PS00028">
    <property type="entry name" value="ZINC_FINGER_C2H2_1"/>
    <property type="match status" value="17"/>
</dbReference>
<keyword evidence="4 9" id="KW-0863">Zinc-finger</keyword>
<feature type="domain" description="C2H2-type" evidence="12">
    <location>
        <begin position="1095"/>
        <end position="1122"/>
    </location>
</feature>
<keyword evidence="5" id="KW-0862">Zinc</keyword>
<feature type="domain" description="C2H2-type" evidence="12">
    <location>
        <begin position="1233"/>
        <end position="1260"/>
    </location>
</feature>
<feature type="domain" description="C2H2-type" evidence="12">
    <location>
        <begin position="1067"/>
        <end position="1094"/>
    </location>
</feature>
<keyword evidence="3" id="KW-0677">Repeat</keyword>
<evidence type="ECO:0000259" key="12">
    <source>
        <dbReference type="PROSITE" id="PS50157"/>
    </source>
</evidence>
<dbReference type="InterPro" id="IPR011333">
    <property type="entry name" value="SKP1/BTB/POZ_sf"/>
</dbReference>
<feature type="domain" description="C2H2-type" evidence="12">
    <location>
        <begin position="489"/>
        <end position="517"/>
    </location>
</feature>
<feature type="domain" description="BTB" evidence="11">
    <location>
        <begin position="35"/>
        <end position="102"/>
    </location>
</feature>
<protein>
    <submittedName>
        <fullName evidence="14">Mucin-22-like</fullName>
    </submittedName>
</protein>
<feature type="region of interest" description="Disordered" evidence="10">
    <location>
        <begin position="251"/>
        <end position="273"/>
    </location>
</feature>
<evidence type="ECO:0000256" key="9">
    <source>
        <dbReference type="PROSITE-ProRule" id="PRU00042"/>
    </source>
</evidence>
<dbReference type="SMART" id="SM00225">
    <property type="entry name" value="BTB"/>
    <property type="match status" value="1"/>
</dbReference>
<keyword evidence="7" id="KW-0804">Transcription</keyword>
<feature type="domain" description="C2H2-type" evidence="12">
    <location>
        <begin position="1038"/>
        <end position="1066"/>
    </location>
</feature>
<feature type="compositionally biased region" description="Low complexity" evidence="10">
    <location>
        <begin position="254"/>
        <end position="265"/>
    </location>
</feature>
<feature type="compositionally biased region" description="Polar residues" evidence="10">
    <location>
        <begin position="185"/>
        <end position="197"/>
    </location>
</feature>
<feature type="compositionally biased region" description="Basic and acidic residues" evidence="10">
    <location>
        <begin position="198"/>
        <end position="207"/>
    </location>
</feature>
<dbReference type="InterPro" id="IPR000210">
    <property type="entry name" value="BTB/POZ_dom"/>
</dbReference>
<dbReference type="Pfam" id="PF12171">
    <property type="entry name" value="zf-C2H2_jaz"/>
    <property type="match status" value="1"/>
</dbReference>
<evidence type="ECO:0000256" key="3">
    <source>
        <dbReference type="ARBA" id="ARBA00022737"/>
    </source>
</evidence>
<feature type="domain" description="C2H2-type" evidence="12">
    <location>
        <begin position="884"/>
        <end position="911"/>
    </location>
</feature>
<evidence type="ECO:0000259" key="11">
    <source>
        <dbReference type="PROSITE" id="PS50097"/>
    </source>
</evidence>
<dbReference type="PROSITE" id="PS50157">
    <property type="entry name" value="ZINC_FINGER_C2H2_2"/>
    <property type="match status" value="17"/>
</dbReference>
<dbReference type="Pfam" id="PF00651">
    <property type="entry name" value="BTB"/>
    <property type="match status" value="1"/>
</dbReference>
<feature type="domain" description="C2H2-type" evidence="12">
    <location>
        <begin position="566"/>
        <end position="594"/>
    </location>
</feature>
<evidence type="ECO:0000256" key="4">
    <source>
        <dbReference type="ARBA" id="ARBA00022771"/>
    </source>
</evidence>
<evidence type="ECO:0000313" key="13">
    <source>
        <dbReference type="Proteomes" id="UP000694865"/>
    </source>
</evidence>
<reference evidence="14" key="1">
    <citation type="submission" date="2025-08" db="UniProtKB">
        <authorList>
            <consortium name="RefSeq"/>
        </authorList>
    </citation>
    <scope>IDENTIFICATION</scope>
    <source>
        <tissue evidence="14">Testes</tissue>
    </source>
</reference>
<dbReference type="Proteomes" id="UP000694865">
    <property type="component" value="Unplaced"/>
</dbReference>
<feature type="domain" description="C2H2-type" evidence="12">
    <location>
        <begin position="281"/>
        <end position="308"/>
    </location>
</feature>
<dbReference type="Pfam" id="PF13912">
    <property type="entry name" value="zf-C2H2_6"/>
    <property type="match status" value="3"/>
</dbReference>
<feature type="domain" description="C2H2-type" evidence="12">
    <location>
        <begin position="1207"/>
        <end position="1229"/>
    </location>
</feature>
<feature type="domain" description="C2H2-type" evidence="12">
    <location>
        <begin position="441"/>
        <end position="469"/>
    </location>
</feature>
<dbReference type="GeneID" id="100367537"/>
<evidence type="ECO:0000256" key="7">
    <source>
        <dbReference type="ARBA" id="ARBA00023163"/>
    </source>
</evidence>
<feature type="compositionally biased region" description="Acidic residues" evidence="10">
    <location>
        <begin position="208"/>
        <end position="229"/>
    </location>
</feature>
<dbReference type="SUPFAM" id="SSF54695">
    <property type="entry name" value="POZ domain"/>
    <property type="match status" value="1"/>
</dbReference>
<dbReference type="PROSITE" id="PS50097">
    <property type="entry name" value="BTB"/>
    <property type="match status" value="1"/>
</dbReference>
<dbReference type="InterPro" id="IPR022755">
    <property type="entry name" value="Znf_C2H2_jaz"/>
</dbReference>
<feature type="domain" description="C2H2-type" evidence="12">
    <location>
        <begin position="1179"/>
        <end position="1206"/>
    </location>
</feature>
<proteinExistence type="predicted"/>
<feature type="domain" description="C2H2-type" evidence="12">
    <location>
        <begin position="1123"/>
        <end position="1146"/>
    </location>
</feature>